<dbReference type="EMBL" id="MHIN01000004">
    <property type="protein sequence ID" value="OGY55791.1"/>
    <property type="molecule type" value="Genomic_DNA"/>
</dbReference>
<protein>
    <submittedName>
        <fullName evidence="1">Uncharacterized protein</fullName>
    </submittedName>
</protein>
<accession>A0A1G1YTV8</accession>
<comment type="caution">
    <text evidence="1">The sequence shown here is derived from an EMBL/GenBank/DDBJ whole genome shotgun (WGS) entry which is preliminary data.</text>
</comment>
<name>A0A1G1YTV8_9BACT</name>
<dbReference type="AlphaFoldDB" id="A0A1G1YTV8"/>
<gene>
    <name evidence="1" type="ORF">A2912_01035</name>
</gene>
<evidence type="ECO:0000313" key="2">
    <source>
        <dbReference type="Proteomes" id="UP000178122"/>
    </source>
</evidence>
<dbReference type="Proteomes" id="UP000178122">
    <property type="component" value="Unassembled WGS sequence"/>
</dbReference>
<evidence type="ECO:0000313" key="1">
    <source>
        <dbReference type="EMBL" id="OGY55791.1"/>
    </source>
</evidence>
<sequence length="260" mass="30612">MIVNDKIMTNQTQNVLLHTAQNVEEFYDKYALLLYNQKYVEYRELKSEFSAEDIARYAQEKKRSDELLRKTQQFTQKVTRNEVTEQDYAQQKERDMTMKALSLDGRVEVYLNLEKEITTECQKAGILRGQYIWNYNPCGRKIKISYMDQSRSFLPHMFRNLATILEADGGIIIQNKKDEFDDWVYCGKEICGGTNGEDTYPLLMHAENTSGFSIFFIDFDPLTKHCKDDREILKAIELKNKERNVAVITDYYGAQPYRYL</sequence>
<proteinExistence type="predicted"/>
<organism evidence="1 2">
    <name type="scientific">Candidatus Buchananbacteria bacterium RIFCSPLOWO2_01_FULL_40_23b</name>
    <dbReference type="NCBI Taxonomy" id="1797544"/>
    <lineage>
        <taxon>Bacteria</taxon>
        <taxon>Candidatus Buchananiibacteriota</taxon>
    </lineage>
</organism>
<reference evidence="1 2" key="1">
    <citation type="journal article" date="2016" name="Nat. Commun.">
        <title>Thousands of microbial genomes shed light on interconnected biogeochemical processes in an aquifer system.</title>
        <authorList>
            <person name="Anantharaman K."/>
            <person name="Brown C.T."/>
            <person name="Hug L.A."/>
            <person name="Sharon I."/>
            <person name="Castelle C.J."/>
            <person name="Probst A.J."/>
            <person name="Thomas B.C."/>
            <person name="Singh A."/>
            <person name="Wilkins M.J."/>
            <person name="Karaoz U."/>
            <person name="Brodie E.L."/>
            <person name="Williams K.H."/>
            <person name="Hubbard S.S."/>
            <person name="Banfield J.F."/>
        </authorList>
    </citation>
    <scope>NUCLEOTIDE SEQUENCE [LARGE SCALE GENOMIC DNA]</scope>
</reference>